<organism evidence="1 2">
    <name type="scientific">Pyrus ussuriensis x Pyrus communis</name>
    <dbReference type="NCBI Taxonomy" id="2448454"/>
    <lineage>
        <taxon>Eukaryota</taxon>
        <taxon>Viridiplantae</taxon>
        <taxon>Streptophyta</taxon>
        <taxon>Embryophyta</taxon>
        <taxon>Tracheophyta</taxon>
        <taxon>Spermatophyta</taxon>
        <taxon>Magnoliopsida</taxon>
        <taxon>eudicotyledons</taxon>
        <taxon>Gunneridae</taxon>
        <taxon>Pentapetalae</taxon>
        <taxon>rosids</taxon>
        <taxon>fabids</taxon>
        <taxon>Rosales</taxon>
        <taxon>Rosaceae</taxon>
        <taxon>Amygdaloideae</taxon>
        <taxon>Maleae</taxon>
        <taxon>Pyrus</taxon>
    </lineage>
</organism>
<sequence>MGKRVMDPRVGTGSCRLVFLVSYPDWQLGKATDQTLEAFLLGNDPLNGDAHVLVVERAGVVKDEFDQANDGEVNEWAKDLGWAWG</sequence>
<proteinExistence type="predicted"/>
<reference evidence="1 2" key="3">
    <citation type="submission" date="2019-11" db="EMBL/GenBank/DDBJ databases">
        <title>A de novo genome assembly of a pear dwarfing rootstock.</title>
        <authorList>
            <person name="Wang F."/>
            <person name="Wang J."/>
            <person name="Li S."/>
            <person name="Zhang Y."/>
            <person name="Fang M."/>
            <person name="Ma L."/>
            <person name="Zhao Y."/>
            <person name="Jiang S."/>
        </authorList>
    </citation>
    <scope>NUCLEOTIDE SEQUENCE [LARGE SCALE GENOMIC DNA]</scope>
    <source>
        <strain evidence="1">S2</strain>
        <tissue evidence="1">Leaf</tissue>
    </source>
</reference>
<evidence type="ECO:0000313" key="2">
    <source>
        <dbReference type="Proteomes" id="UP000327157"/>
    </source>
</evidence>
<dbReference type="AlphaFoldDB" id="A0A5N5G130"/>
<reference evidence="1 2" key="1">
    <citation type="submission" date="2019-09" db="EMBL/GenBank/DDBJ databases">
        <authorList>
            <person name="Ou C."/>
        </authorList>
    </citation>
    <scope>NUCLEOTIDE SEQUENCE [LARGE SCALE GENOMIC DNA]</scope>
    <source>
        <strain evidence="1">S2</strain>
        <tissue evidence="1">Leaf</tissue>
    </source>
</reference>
<name>A0A5N5G130_9ROSA</name>
<dbReference type="Proteomes" id="UP000327157">
    <property type="component" value="Chromosome 14"/>
</dbReference>
<reference evidence="2" key="2">
    <citation type="submission" date="2019-10" db="EMBL/GenBank/DDBJ databases">
        <title>A de novo genome assembly of a pear dwarfing rootstock.</title>
        <authorList>
            <person name="Wang F."/>
            <person name="Wang J."/>
            <person name="Li S."/>
            <person name="Zhang Y."/>
            <person name="Fang M."/>
            <person name="Ma L."/>
            <person name="Zhao Y."/>
            <person name="Jiang S."/>
        </authorList>
    </citation>
    <scope>NUCLEOTIDE SEQUENCE [LARGE SCALE GENOMIC DNA]</scope>
</reference>
<gene>
    <name evidence="1" type="ORF">D8674_012276</name>
</gene>
<evidence type="ECO:0000313" key="1">
    <source>
        <dbReference type="EMBL" id="KAB2609108.1"/>
    </source>
</evidence>
<keyword evidence="2" id="KW-1185">Reference proteome</keyword>
<accession>A0A5N5G130</accession>
<protein>
    <submittedName>
        <fullName evidence="1">Lipid phosphate phosphatase beta</fullName>
    </submittedName>
</protein>
<dbReference type="EMBL" id="SMOL01000553">
    <property type="protein sequence ID" value="KAB2609108.1"/>
    <property type="molecule type" value="Genomic_DNA"/>
</dbReference>
<comment type="caution">
    <text evidence="1">The sequence shown here is derived from an EMBL/GenBank/DDBJ whole genome shotgun (WGS) entry which is preliminary data.</text>
</comment>